<proteinExistence type="predicted"/>
<dbReference type="EMBL" id="CAJNDS010001291">
    <property type="protein sequence ID" value="CAE7254338.1"/>
    <property type="molecule type" value="Genomic_DNA"/>
</dbReference>
<dbReference type="GO" id="GO:0003676">
    <property type="term" value="F:nucleic acid binding"/>
    <property type="evidence" value="ECO:0007669"/>
    <property type="project" value="InterPro"/>
</dbReference>
<organism evidence="2 3">
    <name type="scientific">Symbiodinium natans</name>
    <dbReference type="NCBI Taxonomy" id="878477"/>
    <lineage>
        <taxon>Eukaryota</taxon>
        <taxon>Sar</taxon>
        <taxon>Alveolata</taxon>
        <taxon>Dinophyceae</taxon>
        <taxon>Suessiales</taxon>
        <taxon>Symbiodiniaceae</taxon>
        <taxon>Symbiodinium</taxon>
    </lineage>
</organism>
<dbReference type="InterPro" id="IPR001584">
    <property type="entry name" value="Integrase_cat-core"/>
</dbReference>
<evidence type="ECO:0000259" key="1">
    <source>
        <dbReference type="PROSITE" id="PS50994"/>
    </source>
</evidence>
<name>A0A812M301_9DINO</name>
<sequence length="318" mass="36022">MAAAARRNIIKQVYENPRTGFGNQEQTLRQARAQDPTITSGEVRQFLDSLIVRQDRPERGYNSFVPPQPMFQLQVDLADMTAFAQGPVLHDAPPPKKGPYKHMLVAIDSFPKKLTAIPMTNKLASTAAQAWNKVVQDLGIPLNVYSDDGSEFKREFKERLDYFDVDKIVSRGHATVAERAIRTIKEALTRRLTAGVGRRNQWHLLLPDIIAQYNEKPHATTGFAPQQVYHDPQKAVRALTRMKRNARRGAEPRPELAVGDLVRVRVKPIEGRGSYRVTEVAWSERAYTISQIEHTEGGPYFYLGWYCVVGTVRPVMLM</sequence>
<dbReference type="InterPro" id="IPR012337">
    <property type="entry name" value="RNaseH-like_sf"/>
</dbReference>
<accession>A0A812M301</accession>
<dbReference type="PANTHER" id="PTHR46585:SF1">
    <property type="entry name" value="CHROMO DOMAIN-CONTAINING PROTEIN"/>
    <property type="match status" value="1"/>
</dbReference>
<dbReference type="SUPFAM" id="SSF53098">
    <property type="entry name" value="Ribonuclease H-like"/>
    <property type="match status" value="1"/>
</dbReference>
<evidence type="ECO:0000313" key="3">
    <source>
        <dbReference type="Proteomes" id="UP000604046"/>
    </source>
</evidence>
<dbReference type="InterPro" id="IPR036397">
    <property type="entry name" value="RNaseH_sf"/>
</dbReference>
<feature type="domain" description="Integrase catalytic" evidence="1">
    <location>
        <begin position="65"/>
        <end position="233"/>
    </location>
</feature>
<evidence type="ECO:0000313" key="2">
    <source>
        <dbReference type="EMBL" id="CAE7254338.1"/>
    </source>
</evidence>
<gene>
    <name evidence="2" type="ORF">SNAT2548_LOCUS12848</name>
</gene>
<protein>
    <recommendedName>
        <fullName evidence="1">Integrase catalytic domain-containing protein</fullName>
    </recommendedName>
</protein>
<dbReference type="Gene3D" id="3.30.420.10">
    <property type="entry name" value="Ribonuclease H-like superfamily/Ribonuclease H"/>
    <property type="match status" value="1"/>
</dbReference>
<dbReference type="GO" id="GO:0015074">
    <property type="term" value="P:DNA integration"/>
    <property type="evidence" value="ECO:0007669"/>
    <property type="project" value="InterPro"/>
</dbReference>
<comment type="caution">
    <text evidence="2">The sequence shown here is derived from an EMBL/GenBank/DDBJ whole genome shotgun (WGS) entry which is preliminary data.</text>
</comment>
<dbReference type="PROSITE" id="PS50994">
    <property type="entry name" value="INTEGRASE"/>
    <property type="match status" value="1"/>
</dbReference>
<dbReference type="AlphaFoldDB" id="A0A812M301"/>
<keyword evidence="3" id="KW-1185">Reference proteome</keyword>
<dbReference type="OrthoDB" id="6343797at2759"/>
<reference evidence="2" key="1">
    <citation type="submission" date="2021-02" db="EMBL/GenBank/DDBJ databases">
        <authorList>
            <person name="Dougan E. K."/>
            <person name="Rhodes N."/>
            <person name="Thang M."/>
            <person name="Chan C."/>
        </authorList>
    </citation>
    <scope>NUCLEOTIDE SEQUENCE</scope>
</reference>
<dbReference type="Proteomes" id="UP000604046">
    <property type="component" value="Unassembled WGS sequence"/>
</dbReference>
<dbReference type="PANTHER" id="PTHR46585">
    <property type="entry name" value="INTEGRASE CORE DOMAIN CONTAINING PROTEIN"/>
    <property type="match status" value="1"/>
</dbReference>